<dbReference type="GO" id="GO:0005615">
    <property type="term" value="C:extracellular space"/>
    <property type="evidence" value="ECO:0007669"/>
    <property type="project" value="TreeGrafter"/>
</dbReference>
<comment type="similarity">
    <text evidence="2 7">Belongs to the peptidase M14 family.</text>
</comment>
<keyword evidence="10" id="KW-1185">Reference proteome</keyword>
<dbReference type="Pfam" id="PF00246">
    <property type="entry name" value="Peptidase_M14"/>
    <property type="match status" value="1"/>
</dbReference>
<dbReference type="GO" id="GO:0004181">
    <property type="term" value="F:metallocarboxypeptidase activity"/>
    <property type="evidence" value="ECO:0007669"/>
    <property type="project" value="InterPro"/>
</dbReference>
<accession>A0A3M0G5M3</accession>
<keyword evidence="5" id="KW-0862">Zinc</keyword>
<evidence type="ECO:0000256" key="7">
    <source>
        <dbReference type="PROSITE-ProRule" id="PRU01379"/>
    </source>
</evidence>
<keyword evidence="6" id="KW-0482">Metalloprotease</keyword>
<reference evidence="9 10" key="1">
    <citation type="submission" date="2018-10" db="EMBL/GenBank/DDBJ databases">
        <title>Dokdonia luteus sp. nov., isolated from sea water.</title>
        <authorList>
            <person name="Zhou L.Y."/>
            <person name="Du Z.J."/>
        </authorList>
    </citation>
    <scope>NUCLEOTIDE SEQUENCE [LARGE SCALE GENOMIC DNA]</scope>
    <source>
        <strain evidence="9 10">SH27</strain>
    </source>
</reference>
<dbReference type="PANTHER" id="PTHR11705:SF143">
    <property type="entry name" value="SLL0236 PROTEIN"/>
    <property type="match status" value="1"/>
</dbReference>
<comment type="cofactor">
    <cofactor evidence="1">
        <name>Zn(2+)</name>
        <dbReference type="ChEBI" id="CHEBI:29105"/>
    </cofactor>
</comment>
<organism evidence="9 10">
    <name type="scientific">Dokdonia sinensis</name>
    <dbReference type="NCBI Taxonomy" id="2479847"/>
    <lineage>
        <taxon>Bacteria</taxon>
        <taxon>Pseudomonadati</taxon>
        <taxon>Bacteroidota</taxon>
        <taxon>Flavobacteriia</taxon>
        <taxon>Flavobacteriales</taxon>
        <taxon>Flavobacteriaceae</taxon>
        <taxon>Dokdonia</taxon>
    </lineage>
</organism>
<gene>
    <name evidence="9" type="ORF">EAX61_10590</name>
</gene>
<evidence type="ECO:0000256" key="1">
    <source>
        <dbReference type="ARBA" id="ARBA00001947"/>
    </source>
</evidence>
<dbReference type="GO" id="GO:0006508">
    <property type="term" value="P:proteolysis"/>
    <property type="evidence" value="ECO:0007669"/>
    <property type="project" value="UniProtKB-KW"/>
</dbReference>
<dbReference type="OrthoDB" id="1119199at2"/>
<evidence type="ECO:0000256" key="2">
    <source>
        <dbReference type="ARBA" id="ARBA00005988"/>
    </source>
</evidence>
<evidence type="ECO:0000256" key="4">
    <source>
        <dbReference type="ARBA" id="ARBA00022801"/>
    </source>
</evidence>
<keyword evidence="3" id="KW-0645">Protease</keyword>
<name>A0A3M0G5M3_9FLAO</name>
<protein>
    <submittedName>
        <fullName evidence="9">Peptidase M14</fullName>
    </submittedName>
</protein>
<comment type="caution">
    <text evidence="9">The sequence shown here is derived from an EMBL/GenBank/DDBJ whole genome shotgun (WGS) entry which is preliminary data.</text>
</comment>
<feature type="active site" description="Proton donor/acceptor" evidence="7">
    <location>
        <position position="245"/>
    </location>
</feature>
<evidence type="ECO:0000256" key="3">
    <source>
        <dbReference type="ARBA" id="ARBA00022670"/>
    </source>
</evidence>
<keyword evidence="4" id="KW-0378">Hydrolase</keyword>
<evidence type="ECO:0000256" key="6">
    <source>
        <dbReference type="ARBA" id="ARBA00023049"/>
    </source>
</evidence>
<dbReference type="EMBL" id="REFV01000010">
    <property type="protein sequence ID" value="RMB57562.1"/>
    <property type="molecule type" value="Genomic_DNA"/>
</dbReference>
<evidence type="ECO:0000259" key="8">
    <source>
        <dbReference type="PROSITE" id="PS52035"/>
    </source>
</evidence>
<dbReference type="AlphaFoldDB" id="A0A3M0G5M3"/>
<dbReference type="Gene3D" id="3.40.630.10">
    <property type="entry name" value="Zn peptidases"/>
    <property type="match status" value="1"/>
</dbReference>
<feature type="domain" description="Peptidase M14" evidence="8">
    <location>
        <begin position="23"/>
        <end position="273"/>
    </location>
</feature>
<proteinExistence type="inferred from homology"/>
<dbReference type="Proteomes" id="UP000281985">
    <property type="component" value="Unassembled WGS sequence"/>
</dbReference>
<dbReference type="SMART" id="SM00631">
    <property type="entry name" value="Zn_pept"/>
    <property type="match status" value="1"/>
</dbReference>
<dbReference type="InterPro" id="IPR000834">
    <property type="entry name" value="Peptidase_M14"/>
</dbReference>
<evidence type="ECO:0000313" key="9">
    <source>
        <dbReference type="EMBL" id="RMB57562.1"/>
    </source>
</evidence>
<dbReference type="SUPFAM" id="SSF53187">
    <property type="entry name" value="Zn-dependent exopeptidases"/>
    <property type="match status" value="1"/>
</dbReference>
<dbReference type="PROSITE" id="PS52035">
    <property type="entry name" value="PEPTIDASE_M14"/>
    <property type="match status" value="1"/>
</dbReference>
<evidence type="ECO:0000313" key="10">
    <source>
        <dbReference type="Proteomes" id="UP000281985"/>
    </source>
</evidence>
<dbReference type="GO" id="GO:0008270">
    <property type="term" value="F:zinc ion binding"/>
    <property type="evidence" value="ECO:0007669"/>
    <property type="project" value="InterPro"/>
</dbReference>
<sequence length="375" mass="42201">MNLQLENLLDWHKSNHQKVIKGRYINLHQIEPLIDDLSSSFKISVLGHSVEERPIYAIEFGQGKIKILMWSQMHGNESTTTKAVFDLFKAVDDADKNFDWVSEHFTIIIIPMLNPDGAQAYTRVNAAQVDLNRDAQDLTQPESQVLAKIFEDFKPDYCFNLHGQRTIYGFEASGALSVLSFLAPSGDEGRSVTLSRKRAMNIISHIYNGLNPQLSGKIGRYDDDFNLNCTGDTFMAAGIPTILFEAGHYPDDYEREVTRGYVFAAISIALAGIALKKEDVDGDYFKIPEHQKCFFDIILRNSSGDDIAVQYEEVLQGNKVLFVPKVSQIGDLDRFFGHKEIAISSAGLYDEEDKKIEVGDTLTEWNNSIDLTITL</sequence>
<dbReference type="PANTHER" id="PTHR11705">
    <property type="entry name" value="PROTEASE FAMILY M14 CARBOXYPEPTIDASE A,B"/>
    <property type="match status" value="1"/>
</dbReference>
<evidence type="ECO:0000256" key="5">
    <source>
        <dbReference type="ARBA" id="ARBA00022833"/>
    </source>
</evidence>
<dbReference type="RefSeq" id="WP_121917669.1">
    <property type="nucleotide sequence ID" value="NZ_REFV01000010.1"/>
</dbReference>